<dbReference type="InterPro" id="IPR001584">
    <property type="entry name" value="Integrase_cat-core"/>
</dbReference>
<dbReference type="PROSITE" id="PS50994">
    <property type="entry name" value="INTEGRASE"/>
    <property type="match status" value="1"/>
</dbReference>
<dbReference type="Gene3D" id="3.30.420.10">
    <property type="entry name" value="Ribonuclease H-like superfamily/Ribonuclease H"/>
    <property type="match status" value="1"/>
</dbReference>
<dbReference type="Pfam" id="PF13276">
    <property type="entry name" value="HTH_21"/>
    <property type="match status" value="1"/>
</dbReference>
<dbReference type="InterPro" id="IPR012337">
    <property type="entry name" value="RNaseH-like_sf"/>
</dbReference>
<reference evidence="2 3" key="1">
    <citation type="submission" date="2015-02" db="EMBL/GenBank/DDBJ databases">
        <title>Single-cell genomics of uncultivated deep-branching MTB reveals a conserved set of magnetosome genes.</title>
        <authorList>
            <person name="Kolinko S."/>
            <person name="Richter M."/>
            <person name="Glockner F.O."/>
            <person name="Brachmann A."/>
            <person name="Schuler D."/>
        </authorList>
    </citation>
    <scope>NUCLEOTIDE SEQUENCE [LARGE SCALE GENOMIC DNA]</scope>
    <source>
        <strain evidence="2">SKK-01</strain>
    </source>
</reference>
<dbReference type="PANTHER" id="PTHR46889">
    <property type="entry name" value="TRANSPOSASE INSF FOR INSERTION SEQUENCE IS3B-RELATED"/>
    <property type="match status" value="1"/>
</dbReference>
<organism evidence="2 3">
    <name type="scientific">Candidatus Omnitrophus magneticus</name>
    <dbReference type="NCBI Taxonomy" id="1609969"/>
    <lineage>
        <taxon>Bacteria</taxon>
        <taxon>Pseudomonadati</taxon>
        <taxon>Candidatus Omnitrophota</taxon>
        <taxon>Candidatus Omnitrophus</taxon>
    </lineage>
</organism>
<dbReference type="SUPFAM" id="SSF53098">
    <property type="entry name" value="Ribonuclease H-like"/>
    <property type="match status" value="1"/>
</dbReference>
<dbReference type="Proteomes" id="UP000033428">
    <property type="component" value="Unassembled WGS sequence"/>
</dbReference>
<dbReference type="GO" id="GO:0003676">
    <property type="term" value="F:nucleic acid binding"/>
    <property type="evidence" value="ECO:0007669"/>
    <property type="project" value="InterPro"/>
</dbReference>
<dbReference type="PANTHER" id="PTHR46889:SF7">
    <property type="entry name" value="TRANSPOSASE FOR INSERTION SEQUENCE ELEMENT IS904"/>
    <property type="match status" value="1"/>
</dbReference>
<dbReference type="EMBL" id="JYNY01000249">
    <property type="protein sequence ID" value="KJJ84856.1"/>
    <property type="molecule type" value="Genomic_DNA"/>
</dbReference>
<dbReference type="InterPro" id="IPR050900">
    <property type="entry name" value="Transposase_IS3/IS150/IS904"/>
</dbReference>
<dbReference type="InterPro" id="IPR048020">
    <property type="entry name" value="Transpos_IS3"/>
</dbReference>
<gene>
    <name evidence="2" type="ORF">OMAG_001303</name>
</gene>
<dbReference type="PATRIC" id="fig|1609969.3.peg.1390"/>
<evidence type="ECO:0000313" key="2">
    <source>
        <dbReference type="EMBL" id="KJJ84856.1"/>
    </source>
</evidence>
<dbReference type="Pfam" id="PF00665">
    <property type="entry name" value="rve"/>
    <property type="match status" value="1"/>
</dbReference>
<accession>A0A0F0CTJ7</accession>
<name>A0A0F0CTJ7_9BACT</name>
<dbReference type="AlphaFoldDB" id="A0A0F0CTJ7"/>
<feature type="domain" description="Integrase catalytic" evidence="1">
    <location>
        <begin position="130"/>
        <end position="299"/>
    </location>
</feature>
<sequence length="299" mass="35646">MSYIAKSENYEWKTSGIKKNLSSFEVKEKIKMIDKDNKNMSIREQCNYIGLNRSTLYYEQRPVSAETLKIMNKIDEIYTDFPVYGTRRMGKELNKQGIIIGRDRVRTLMNLMGLEAIYPKKKLSTNSPNHKKYPYLLDNVMVERKNQVWSTDITYIRMRKGFLYLVAIIDWYSRYVLSWRLSNSLDASFCIEALEEALKKACPEIFNTDQVSQFTSDDFTSILQKYNIKISMDGRGRMYDNIFSERLWRTVKYEEVYLKDYGIYEEAYEGLNTFFCKYNNRRLHQSLDYKTPYEVYNAK</sequence>
<dbReference type="GO" id="GO:0015074">
    <property type="term" value="P:DNA integration"/>
    <property type="evidence" value="ECO:0007669"/>
    <property type="project" value="InterPro"/>
</dbReference>
<proteinExistence type="predicted"/>
<dbReference type="InterPro" id="IPR025948">
    <property type="entry name" value="HTH-like_dom"/>
</dbReference>
<protein>
    <submittedName>
        <fullName evidence="2">Transposase IS3/IS911 family protein</fullName>
    </submittedName>
</protein>
<evidence type="ECO:0000313" key="3">
    <source>
        <dbReference type="Proteomes" id="UP000033428"/>
    </source>
</evidence>
<dbReference type="NCBIfam" id="NF033516">
    <property type="entry name" value="transpos_IS3"/>
    <property type="match status" value="1"/>
</dbReference>
<keyword evidence="3" id="KW-1185">Reference proteome</keyword>
<comment type="caution">
    <text evidence="2">The sequence shown here is derived from an EMBL/GenBank/DDBJ whole genome shotgun (WGS) entry which is preliminary data.</text>
</comment>
<evidence type="ECO:0000259" key="1">
    <source>
        <dbReference type="PROSITE" id="PS50994"/>
    </source>
</evidence>
<dbReference type="InterPro" id="IPR036397">
    <property type="entry name" value="RNaseH_sf"/>
</dbReference>